<name>I0ICT2_PHYMF</name>
<feature type="domain" description="Glycoside hydrolase family 42 N-terminal" evidence="4">
    <location>
        <begin position="420"/>
        <end position="594"/>
    </location>
</feature>
<dbReference type="HOGENOM" id="CLU_299324_0_0_0"/>
<feature type="compositionally biased region" description="Low complexity" evidence="3">
    <location>
        <begin position="15"/>
        <end position="31"/>
    </location>
</feature>
<sequence length="1002" mass="108529">MAAEDAAASGSVSFTAAGDPVAGAAPGDPVVVTPPRHDATAERWLVSTSHPPRILPPGTGTPNDPLRLPWARNTQLRIEPAAAELLPDAGTTPLPFGLSPESEFDARVRRVGPEIMSTRVLAHGGDATAASAEPIPLQPDTDYLFRARYQVRGFEFGASASLDIEVQNGDAPSDFHTPEHFMQVQHTGSGGWAYTPVRFTTGPNAEAAVVRLGAAGAPIDLRWKELSLREAPEPLAQLPADLGPADEPPVMSEAQVREMLAAEEPAAVAIERRGGQPVILIDGEPAGALFYNPNFYFWDAGYPQLGARLAREAGMRLQQITLSLGDAKDTGGRDGVGVPVWRGDGDIDFAELDRRILVQLRHSPDALLRLNIGADTYYDFDHDHPDAVYTSPDGDRVVGWSHSGKGVADKADDEVFAFSYAAAAYREACGEVLRRLGEHLAGSDLGKRVIGIHLAIGADGQSLPTLDAQDERDRSPGHLAAFRDWLGREYGDDAGLQEAWGDPDASLATADQLGRSDIQPPTPANWFLDPADGRHRRIIDSNRFQSERKAETAIHLAAAFDAGFGRESITTTYWSDVTHAHNLDHWATRTLLDSPHIDGLVSIGDYGFWRDPGFTGAISSAAGSFRLRDKLFIAEADHRTPLSWLSPDAVDSREYVSAFKDPEDPPHQVRREWGQALALGGGAWYYALSGTAWSDPLYVDFMAEAQRVAQRIAEDPAVDADRPAVATFADERSIDHMTQERYFGLYHFQHSHNFPRIPLAMSGLGYDPYLLPDVAHADLPEYPLLVFLSANTIDEAQVAAVEELQRGGRVVVVVNAAGVSGPLGLTETVRRMTGLTVELEPGTETWHRYAATGSDPLAEHVDRINTPTRGPMIHLPEDALAEAGGVALARYEDGRVAAAVRRHADWTGVYLAAPGGLSPRLLRNLAAEAGVTPVGPENDATYAGNRMVVVHSMNDQPKTLRWDEPADLVDLTTDAVVAEDATDFTFDLPVGETRWFRRVAGR</sequence>
<dbReference type="GO" id="GO:0004565">
    <property type="term" value="F:beta-galactosidase activity"/>
    <property type="evidence" value="ECO:0007669"/>
    <property type="project" value="InterPro"/>
</dbReference>
<dbReference type="InterPro" id="IPR013529">
    <property type="entry name" value="Glyco_hydro_42_N"/>
</dbReference>
<accession>I0ICT2</accession>
<reference evidence="5 6" key="1">
    <citation type="submission" date="2012-02" db="EMBL/GenBank/DDBJ databases">
        <title>Complete genome sequence of Phycisphaera mikurensis NBRC 102666.</title>
        <authorList>
            <person name="Ankai A."/>
            <person name="Hosoyama A."/>
            <person name="Terui Y."/>
            <person name="Sekine M."/>
            <person name="Fukai R."/>
            <person name="Kato Y."/>
            <person name="Nakamura S."/>
            <person name="Yamada-Narita S."/>
            <person name="Kawakoshi A."/>
            <person name="Fukunaga Y."/>
            <person name="Yamazaki S."/>
            <person name="Fujita N."/>
        </authorList>
    </citation>
    <scope>NUCLEOTIDE SEQUENCE [LARGE SCALE GENOMIC DNA]</scope>
    <source>
        <strain evidence="6">NBRC 102666 / KCTC 22515 / FYK2301M01</strain>
    </source>
</reference>
<evidence type="ECO:0000259" key="4">
    <source>
        <dbReference type="Pfam" id="PF02449"/>
    </source>
</evidence>
<keyword evidence="2" id="KW-0326">Glycosidase</keyword>
<dbReference type="Pfam" id="PF02449">
    <property type="entry name" value="Glyco_hydro_42"/>
    <property type="match status" value="1"/>
</dbReference>
<keyword evidence="6" id="KW-1185">Reference proteome</keyword>
<evidence type="ECO:0000256" key="1">
    <source>
        <dbReference type="ARBA" id="ARBA00022801"/>
    </source>
</evidence>
<evidence type="ECO:0000256" key="2">
    <source>
        <dbReference type="ARBA" id="ARBA00023295"/>
    </source>
</evidence>
<organism evidence="5 6">
    <name type="scientific">Phycisphaera mikurensis (strain NBRC 102666 / KCTC 22515 / FYK2301M01)</name>
    <dbReference type="NCBI Taxonomy" id="1142394"/>
    <lineage>
        <taxon>Bacteria</taxon>
        <taxon>Pseudomonadati</taxon>
        <taxon>Planctomycetota</taxon>
        <taxon>Phycisphaerae</taxon>
        <taxon>Phycisphaerales</taxon>
        <taxon>Phycisphaeraceae</taxon>
        <taxon>Phycisphaera</taxon>
    </lineage>
</organism>
<dbReference type="STRING" id="1142394.PSMK_09110"/>
<protein>
    <recommendedName>
        <fullName evidence="4">Glycoside hydrolase family 42 N-terminal domain-containing protein</fullName>
    </recommendedName>
</protein>
<dbReference type="GO" id="GO:0005975">
    <property type="term" value="P:carbohydrate metabolic process"/>
    <property type="evidence" value="ECO:0007669"/>
    <property type="project" value="InterPro"/>
</dbReference>
<proteinExistence type="predicted"/>
<dbReference type="Gene3D" id="3.20.20.80">
    <property type="entry name" value="Glycosidases"/>
    <property type="match status" value="1"/>
</dbReference>
<dbReference type="InterPro" id="IPR029062">
    <property type="entry name" value="Class_I_gatase-like"/>
</dbReference>
<dbReference type="AlphaFoldDB" id="I0ICT2"/>
<dbReference type="KEGG" id="phm:PSMK_09110"/>
<dbReference type="EMBL" id="AP012338">
    <property type="protein sequence ID" value="BAM03070.1"/>
    <property type="molecule type" value="Genomic_DNA"/>
</dbReference>
<evidence type="ECO:0000256" key="3">
    <source>
        <dbReference type="SAM" id="MobiDB-lite"/>
    </source>
</evidence>
<dbReference type="Proteomes" id="UP000007881">
    <property type="component" value="Chromosome"/>
</dbReference>
<dbReference type="GO" id="GO:0009341">
    <property type="term" value="C:beta-galactosidase complex"/>
    <property type="evidence" value="ECO:0007669"/>
    <property type="project" value="InterPro"/>
</dbReference>
<evidence type="ECO:0000313" key="6">
    <source>
        <dbReference type="Proteomes" id="UP000007881"/>
    </source>
</evidence>
<dbReference type="Gene3D" id="3.40.50.880">
    <property type="match status" value="1"/>
</dbReference>
<keyword evidence="1" id="KW-0378">Hydrolase</keyword>
<dbReference type="eggNOG" id="COG1874">
    <property type="taxonomic scope" value="Bacteria"/>
</dbReference>
<gene>
    <name evidence="5" type="ordered locus">PSMK_09110</name>
</gene>
<evidence type="ECO:0000313" key="5">
    <source>
        <dbReference type="EMBL" id="BAM03070.1"/>
    </source>
</evidence>
<feature type="region of interest" description="Disordered" evidence="3">
    <location>
        <begin position="1"/>
        <end position="31"/>
    </location>
</feature>